<protein>
    <submittedName>
        <fullName evidence="3">RNA-directed DNA polymerase from mobile element jockey</fullName>
    </submittedName>
</protein>
<dbReference type="STRING" id="151549.A0A4C1U5S1"/>
<feature type="domain" description="Reverse transcriptase" evidence="2">
    <location>
        <begin position="435"/>
        <end position="660"/>
    </location>
</feature>
<keyword evidence="3" id="KW-0808">Transferase</keyword>
<comment type="caution">
    <text evidence="3">The sequence shown here is derived from an EMBL/GenBank/DDBJ whole genome shotgun (WGS) entry which is preliminary data.</text>
</comment>
<name>A0A4C1U5S1_EUMVA</name>
<keyword evidence="1" id="KW-0812">Transmembrane</keyword>
<proteinExistence type="predicted"/>
<evidence type="ECO:0000313" key="4">
    <source>
        <dbReference type="Proteomes" id="UP000299102"/>
    </source>
</evidence>
<organism evidence="3 4">
    <name type="scientific">Eumeta variegata</name>
    <name type="common">Bagworm moth</name>
    <name type="synonym">Eumeta japonica</name>
    <dbReference type="NCBI Taxonomy" id="151549"/>
    <lineage>
        <taxon>Eukaryota</taxon>
        <taxon>Metazoa</taxon>
        <taxon>Ecdysozoa</taxon>
        <taxon>Arthropoda</taxon>
        <taxon>Hexapoda</taxon>
        <taxon>Insecta</taxon>
        <taxon>Pterygota</taxon>
        <taxon>Neoptera</taxon>
        <taxon>Endopterygota</taxon>
        <taxon>Lepidoptera</taxon>
        <taxon>Glossata</taxon>
        <taxon>Ditrysia</taxon>
        <taxon>Tineoidea</taxon>
        <taxon>Psychidae</taxon>
        <taxon>Oiketicinae</taxon>
        <taxon>Eumeta</taxon>
    </lineage>
</organism>
<dbReference type="SUPFAM" id="SSF103473">
    <property type="entry name" value="MFS general substrate transporter"/>
    <property type="match status" value="2"/>
</dbReference>
<keyword evidence="1" id="KW-0472">Membrane</keyword>
<dbReference type="Pfam" id="PF00078">
    <property type="entry name" value="RVT_1"/>
    <property type="match status" value="1"/>
</dbReference>
<evidence type="ECO:0000259" key="2">
    <source>
        <dbReference type="PROSITE" id="PS50878"/>
    </source>
</evidence>
<dbReference type="InterPro" id="IPR043502">
    <property type="entry name" value="DNA/RNA_pol_sf"/>
</dbReference>
<reference evidence="3 4" key="1">
    <citation type="journal article" date="2019" name="Commun. Biol.">
        <title>The bagworm genome reveals a unique fibroin gene that provides high tensile strength.</title>
        <authorList>
            <person name="Kono N."/>
            <person name="Nakamura H."/>
            <person name="Ohtoshi R."/>
            <person name="Tomita M."/>
            <person name="Numata K."/>
            <person name="Arakawa K."/>
        </authorList>
    </citation>
    <scope>NUCLEOTIDE SEQUENCE [LARGE SCALE GENOMIC DNA]</scope>
</reference>
<dbReference type="OrthoDB" id="4139357at2759"/>
<dbReference type="Gene3D" id="1.20.1250.20">
    <property type="entry name" value="MFS general substrate transporter like domains"/>
    <property type="match status" value="1"/>
</dbReference>
<sequence length="756" mass="84711">MLSYRTFLLFCNGRYNVLLLAVCSVISNGVGLDMFGFGVISEVAACDLHLTMTQRGVLVSMPFAGLLFSYVWGYAADTRGRRRCLMCSTGVSFVCAVLSSFSPTWYIMALFKFIGCSLTTFGGVGRLGLRPPDDIAIVGSWIVDGQHRGSMDRCKLVVWSISLAAYTLTITLLGECTGRARRARYLQVLNGFNLASEVALFALSYLLLKLEFTFPIPWLGIVYRPWRLLVLILALPLGLGAVAMLYFHESPKFLASRGRIEEALEVLGDIYEKNGRRRADYQRSQERFLLRVRLGADRTYLQAPAAVAHSAAVLPIRDNDQHVGPQDDEVQPRLYCSYNPYVGNNRPASDSIELQCSLNPAPPDLEHVNRVENEVLRRSSLPPKDDLPSVSADEVQKLIKELKPRKAPGLDGVNNNAIKCFSAPLVALLVAFFNACIQNCHFPEAWKEAVIIGIPKPGKPRDLPTSYRPISLLSGLGKLFEKVLNSRLSDHLLGNGLIINEQFGFRPNHSCPQQALRLVEHISEGFKRKRKTVAVFFDVAKSRIPQGSTLSPLLYSAYTNDIPRPQTGVQLALFADDTALYLSGSNFRIITPRLQKAIDKLTRWFQTWRIELNPEKSAAIFFNYSRIKKKEVVPYNSPTFRINKSPIPWHHKYKYLGITLDKHLHFKDHIKRVRQNAQLYLSRLSGMIGKKSKMSLRNKCTLYKVCIRPVMTYAAPVFAHANPKALYQLQILQNNFSAEEPPAHPGTSGTISSIGT</sequence>
<dbReference type="CDD" id="cd01650">
    <property type="entry name" value="RT_nLTR_like"/>
    <property type="match status" value="1"/>
</dbReference>
<feature type="transmembrane region" description="Helical" evidence="1">
    <location>
        <begin position="55"/>
        <end position="73"/>
    </location>
</feature>
<dbReference type="InterPro" id="IPR052560">
    <property type="entry name" value="RdDP_mobile_element"/>
</dbReference>
<dbReference type="PROSITE" id="PS50878">
    <property type="entry name" value="RT_POL"/>
    <property type="match status" value="1"/>
</dbReference>
<keyword evidence="3" id="KW-0548">Nucleotidyltransferase</keyword>
<feature type="transmembrane region" description="Helical" evidence="1">
    <location>
        <begin position="228"/>
        <end position="247"/>
    </location>
</feature>
<feature type="transmembrane region" description="Helical" evidence="1">
    <location>
        <begin position="156"/>
        <end position="176"/>
    </location>
</feature>
<dbReference type="PANTHER" id="PTHR36688:SF1">
    <property type="entry name" value="ENDONUCLEASE_EXONUCLEASE_PHOSPHATASE DOMAIN-CONTAINING PROTEIN"/>
    <property type="match status" value="1"/>
</dbReference>
<feature type="transmembrane region" description="Helical" evidence="1">
    <location>
        <begin position="85"/>
        <end position="108"/>
    </location>
</feature>
<dbReference type="InterPro" id="IPR000477">
    <property type="entry name" value="RT_dom"/>
</dbReference>
<dbReference type="GO" id="GO:0003964">
    <property type="term" value="F:RNA-directed DNA polymerase activity"/>
    <property type="evidence" value="ECO:0007669"/>
    <property type="project" value="UniProtKB-KW"/>
</dbReference>
<dbReference type="SUPFAM" id="SSF56672">
    <property type="entry name" value="DNA/RNA polymerases"/>
    <property type="match status" value="1"/>
</dbReference>
<dbReference type="InterPro" id="IPR036259">
    <property type="entry name" value="MFS_trans_sf"/>
</dbReference>
<keyword evidence="3" id="KW-0695">RNA-directed DNA polymerase</keyword>
<evidence type="ECO:0000256" key="1">
    <source>
        <dbReference type="SAM" id="Phobius"/>
    </source>
</evidence>
<keyword evidence="4" id="KW-1185">Reference proteome</keyword>
<evidence type="ECO:0000313" key="3">
    <source>
        <dbReference type="EMBL" id="GBP21610.1"/>
    </source>
</evidence>
<accession>A0A4C1U5S1</accession>
<dbReference type="Proteomes" id="UP000299102">
    <property type="component" value="Unassembled WGS sequence"/>
</dbReference>
<dbReference type="PANTHER" id="PTHR36688">
    <property type="entry name" value="ENDO/EXONUCLEASE/PHOSPHATASE DOMAIN-CONTAINING PROTEIN"/>
    <property type="match status" value="1"/>
</dbReference>
<dbReference type="AlphaFoldDB" id="A0A4C1U5S1"/>
<gene>
    <name evidence="3" type="primary">pol</name>
    <name evidence="3" type="ORF">EVAR_9795_1</name>
</gene>
<dbReference type="EMBL" id="BGZK01000130">
    <property type="protein sequence ID" value="GBP21610.1"/>
    <property type="molecule type" value="Genomic_DNA"/>
</dbReference>
<keyword evidence="1" id="KW-1133">Transmembrane helix</keyword>